<feature type="domain" description="F-box" evidence="1">
    <location>
        <begin position="31"/>
        <end position="76"/>
    </location>
</feature>
<dbReference type="AlphaFoldDB" id="A0A7C8N461"/>
<accession>A0A7C8N461</accession>
<comment type="caution">
    <text evidence="2">The sequence shown here is derived from an EMBL/GenBank/DDBJ whole genome shotgun (WGS) entry which is preliminary data.</text>
</comment>
<dbReference type="InterPro" id="IPR032675">
    <property type="entry name" value="LRR_dom_sf"/>
</dbReference>
<evidence type="ECO:0000259" key="1">
    <source>
        <dbReference type="PROSITE" id="PS50181"/>
    </source>
</evidence>
<dbReference type="InterPro" id="IPR036047">
    <property type="entry name" value="F-box-like_dom_sf"/>
</dbReference>
<organism evidence="2 3">
    <name type="scientific">Orbilia oligospora</name>
    <name type="common">Nematode-trapping fungus</name>
    <name type="synonym">Arthrobotrys oligospora</name>
    <dbReference type="NCBI Taxonomy" id="2813651"/>
    <lineage>
        <taxon>Eukaryota</taxon>
        <taxon>Fungi</taxon>
        <taxon>Dikarya</taxon>
        <taxon>Ascomycota</taxon>
        <taxon>Pezizomycotina</taxon>
        <taxon>Orbiliomycetes</taxon>
        <taxon>Orbiliales</taxon>
        <taxon>Orbiliaceae</taxon>
        <taxon>Orbilia</taxon>
    </lineage>
</organism>
<dbReference type="Gene3D" id="3.80.10.10">
    <property type="entry name" value="Ribonuclease Inhibitor"/>
    <property type="match status" value="1"/>
</dbReference>
<name>A0A7C8N461_ORBOL</name>
<dbReference type="SUPFAM" id="SSF81383">
    <property type="entry name" value="F-box domain"/>
    <property type="match status" value="1"/>
</dbReference>
<proteinExistence type="predicted"/>
<dbReference type="PROSITE" id="PS50181">
    <property type="entry name" value="FBOX"/>
    <property type="match status" value="1"/>
</dbReference>
<sequence>MTTPYIDFGIGSLEYKLDELNLSSGEASNWSAFATALPVDIWDVILSFMSVDSMKNLSRCSKHYRNLVAPALFSHVILDTVSRELFKTGSLASIPPLVRHATVVVLEVPQDVGTVISHFRRTANPEGRRRISEELVESLLSFPRLRGVNIQFTSDNKDNSSTIYIYLAMSEIVQGLSNSPTHRRNIRTLRISHFDELPRSQDPPEYPYECSRSGLGNDEEENYGGCKFWLPDEFHEDLDLRDESYKLPNLEELAFKSINFVNFFEYSEDSHESIHLKLLRSSAPTLRKLSMVVKDIYTGDCQDGLWVAYLDTLAVRYPMLTNLSILINRWICSRTFDVITKLFPNVQYLTLDSAGYTRDGNQEHFPKYHQLKRLHRLKRVRLLHWPLSQNDLLKGLPIEEKRGMMEIIKNWVNGGLKDLEYVQFARRPSGYGPLEVLSTYTRNVFRNYEDRYVFLVKKNKENGGVELECRLQYPDWYRPGCKNKLYIDLEDVVFEDKSICQYKVELEEDS</sequence>
<evidence type="ECO:0000313" key="2">
    <source>
        <dbReference type="EMBL" id="KAF3084707.1"/>
    </source>
</evidence>
<gene>
    <name evidence="2" type="ORF">TWF102_011862</name>
</gene>
<reference evidence="2 3" key="1">
    <citation type="submission" date="2019-06" db="EMBL/GenBank/DDBJ databases">
        <authorList>
            <person name="Palmer J.M."/>
        </authorList>
    </citation>
    <scope>NUCLEOTIDE SEQUENCE [LARGE SCALE GENOMIC DNA]</scope>
    <source>
        <strain evidence="2 3">TWF102</strain>
    </source>
</reference>
<evidence type="ECO:0000313" key="3">
    <source>
        <dbReference type="Proteomes" id="UP000475325"/>
    </source>
</evidence>
<dbReference type="InterPro" id="IPR001810">
    <property type="entry name" value="F-box_dom"/>
</dbReference>
<dbReference type="CDD" id="cd09917">
    <property type="entry name" value="F-box_SF"/>
    <property type="match status" value="1"/>
</dbReference>
<protein>
    <recommendedName>
        <fullName evidence="1">F-box domain-containing protein</fullName>
    </recommendedName>
</protein>
<dbReference type="SUPFAM" id="SSF52047">
    <property type="entry name" value="RNI-like"/>
    <property type="match status" value="1"/>
</dbReference>
<dbReference type="EMBL" id="WIQW01000096">
    <property type="protein sequence ID" value="KAF3084707.1"/>
    <property type="molecule type" value="Genomic_DNA"/>
</dbReference>
<dbReference type="Pfam" id="PF00646">
    <property type="entry name" value="F-box"/>
    <property type="match status" value="1"/>
</dbReference>
<dbReference type="Proteomes" id="UP000475325">
    <property type="component" value="Unassembled WGS sequence"/>
</dbReference>